<evidence type="ECO:0000259" key="4">
    <source>
        <dbReference type="PROSITE" id="PS50932"/>
    </source>
</evidence>
<protein>
    <submittedName>
        <fullName evidence="5">LacI family transcriptional regulator</fullName>
    </submittedName>
</protein>
<dbReference type="Pfam" id="PF00356">
    <property type="entry name" value="LacI"/>
    <property type="match status" value="1"/>
</dbReference>
<keyword evidence="2" id="KW-0238">DNA-binding</keyword>
<dbReference type="SMART" id="SM00354">
    <property type="entry name" value="HTH_LACI"/>
    <property type="match status" value="1"/>
</dbReference>
<sequence>MTATLTLVNRRPTIHDVAAAAGVSVATVSKAVNGRYGVADVTSQRVLQVVQELGYESSIVASSMRSRRTGVIGVLVADFEPFSAEILKGVGAALRDSSYDLLAYSGAHQGENDGWERKSISRLSGTLIDGAILVTPTVVTVPAEMPIVAVDPHTGPADVPTVESDNFAGALQATNHLIELGHRRIGFLAGRPDLRSSIRRQDGYRRALLDAGIRFDPSLIGIGRYQQETAREPAMALLSLRDRPTAIFAANDVSAIAIIEVATSMGLSVPDDLSVIGFDDVPEASRMNPPLTTIRQPMQTIGATAVRLLVSLLDGEQPEETHLRLPTRLVRRATTAPPSA</sequence>
<evidence type="ECO:0000313" key="5">
    <source>
        <dbReference type="EMBL" id="BDZ45731.1"/>
    </source>
</evidence>
<keyword evidence="6" id="KW-1185">Reference proteome</keyword>
<dbReference type="PANTHER" id="PTHR30146:SF109">
    <property type="entry name" value="HTH-TYPE TRANSCRIPTIONAL REGULATOR GALS"/>
    <property type="match status" value="1"/>
</dbReference>
<evidence type="ECO:0000313" key="6">
    <source>
        <dbReference type="Proteomes" id="UP001321498"/>
    </source>
</evidence>
<evidence type="ECO:0000256" key="3">
    <source>
        <dbReference type="ARBA" id="ARBA00023163"/>
    </source>
</evidence>
<dbReference type="PRINTS" id="PR00036">
    <property type="entry name" value="HTHLACI"/>
</dbReference>
<dbReference type="PROSITE" id="PS00356">
    <property type="entry name" value="HTH_LACI_1"/>
    <property type="match status" value="1"/>
</dbReference>
<dbReference type="PROSITE" id="PS50932">
    <property type="entry name" value="HTH_LACI_2"/>
    <property type="match status" value="1"/>
</dbReference>
<dbReference type="Proteomes" id="UP001321498">
    <property type="component" value="Chromosome"/>
</dbReference>
<dbReference type="InterPro" id="IPR000843">
    <property type="entry name" value="HTH_LacI"/>
</dbReference>
<proteinExistence type="predicted"/>
<dbReference type="SUPFAM" id="SSF53822">
    <property type="entry name" value="Periplasmic binding protein-like I"/>
    <property type="match status" value="1"/>
</dbReference>
<gene>
    <name evidence="5" type="primary">lacI_1</name>
    <name evidence="5" type="ORF">GCM10025866_16400</name>
</gene>
<organism evidence="5 6">
    <name type="scientific">Naasia aerilata</name>
    <dbReference type="NCBI Taxonomy" id="1162966"/>
    <lineage>
        <taxon>Bacteria</taxon>
        <taxon>Bacillati</taxon>
        <taxon>Actinomycetota</taxon>
        <taxon>Actinomycetes</taxon>
        <taxon>Micrococcales</taxon>
        <taxon>Microbacteriaceae</taxon>
        <taxon>Naasia</taxon>
    </lineage>
</organism>
<dbReference type="InterPro" id="IPR010982">
    <property type="entry name" value="Lambda_DNA-bd_dom_sf"/>
</dbReference>
<dbReference type="InterPro" id="IPR046335">
    <property type="entry name" value="LacI/GalR-like_sensor"/>
</dbReference>
<feature type="domain" description="HTH lacI-type" evidence="4">
    <location>
        <begin position="12"/>
        <end position="66"/>
    </location>
</feature>
<dbReference type="EMBL" id="AP027731">
    <property type="protein sequence ID" value="BDZ45731.1"/>
    <property type="molecule type" value="Genomic_DNA"/>
</dbReference>
<keyword evidence="3" id="KW-0804">Transcription</keyword>
<dbReference type="Pfam" id="PF13377">
    <property type="entry name" value="Peripla_BP_3"/>
    <property type="match status" value="1"/>
</dbReference>
<reference evidence="6" key="1">
    <citation type="journal article" date="2019" name="Int. J. Syst. Evol. Microbiol.">
        <title>The Global Catalogue of Microorganisms (GCM) 10K type strain sequencing project: providing services to taxonomists for standard genome sequencing and annotation.</title>
        <authorList>
            <consortium name="The Broad Institute Genomics Platform"/>
            <consortium name="The Broad Institute Genome Sequencing Center for Infectious Disease"/>
            <person name="Wu L."/>
            <person name="Ma J."/>
        </authorList>
    </citation>
    <scope>NUCLEOTIDE SEQUENCE [LARGE SCALE GENOMIC DNA]</scope>
    <source>
        <strain evidence="6">NBRC 108725</strain>
    </source>
</reference>
<evidence type="ECO:0000256" key="2">
    <source>
        <dbReference type="ARBA" id="ARBA00023125"/>
    </source>
</evidence>
<dbReference type="Gene3D" id="3.40.50.2300">
    <property type="match status" value="2"/>
</dbReference>
<dbReference type="InterPro" id="IPR028082">
    <property type="entry name" value="Peripla_BP_I"/>
</dbReference>
<dbReference type="Gene3D" id="1.10.260.40">
    <property type="entry name" value="lambda repressor-like DNA-binding domains"/>
    <property type="match status" value="1"/>
</dbReference>
<evidence type="ECO:0000256" key="1">
    <source>
        <dbReference type="ARBA" id="ARBA00023015"/>
    </source>
</evidence>
<dbReference type="PANTHER" id="PTHR30146">
    <property type="entry name" value="LACI-RELATED TRANSCRIPTIONAL REPRESSOR"/>
    <property type="match status" value="1"/>
</dbReference>
<dbReference type="SUPFAM" id="SSF47413">
    <property type="entry name" value="lambda repressor-like DNA-binding domains"/>
    <property type="match status" value="1"/>
</dbReference>
<dbReference type="CDD" id="cd06267">
    <property type="entry name" value="PBP1_LacI_sugar_binding-like"/>
    <property type="match status" value="1"/>
</dbReference>
<keyword evidence="1" id="KW-0805">Transcription regulation</keyword>
<accession>A0ABN6XLI0</accession>
<name>A0ABN6XLI0_9MICO</name>